<keyword evidence="2" id="KW-0805">Transcription regulation</keyword>
<feature type="domain" description="Zn(2)-C6 fungal-type" evidence="7">
    <location>
        <begin position="11"/>
        <end position="45"/>
    </location>
</feature>
<dbReference type="PROSITE" id="PS00463">
    <property type="entry name" value="ZN2_CY6_FUNGAL_1"/>
    <property type="match status" value="1"/>
</dbReference>
<dbReference type="CDD" id="cd00067">
    <property type="entry name" value="GAL4"/>
    <property type="match status" value="1"/>
</dbReference>
<name>A0A1Q5SY38_9EURO</name>
<protein>
    <recommendedName>
        <fullName evidence="7">Zn(2)-C6 fungal-type domain-containing protein</fullName>
    </recommendedName>
</protein>
<dbReference type="GO" id="GO:0008270">
    <property type="term" value="F:zinc ion binding"/>
    <property type="evidence" value="ECO:0007669"/>
    <property type="project" value="InterPro"/>
</dbReference>
<dbReference type="CDD" id="cd12148">
    <property type="entry name" value="fungal_TF_MHR"/>
    <property type="match status" value="1"/>
</dbReference>
<feature type="compositionally biased region" description="Basic and acidic residues" evidence="6">
    <location>
        <begin position="103"/>
        <end position="114"/>
    </location>
</feature>
<dbReference type="InterPro" id="IPR051089">
    <property type="entry name" value="prtT"/>
</dbReference>
<keyword evidence="5" id="KW-0539">Nucleus</keyword>
<dbReference type="GO" id="GO:0005634">
    <property type="term" value="C:nucleus"/>
    <property type="evidence" value="ECO:0007669"/>
    <property type="project" value="UniProtKB-SubCell"/>
</dbReference>
<evidence type="ECO:0000256" key="4">
    <source>
        <dbReference type="ARBA" id="ARBA00023163"/>
    </source>
</evidence>
<keyword evidence="9" id="KW-1185">Reference proteome</keyword>
<dbReference type="STRING" id="1316194.A0A1Q5SY38"/>
<gene>
    <name evidence="8" type="ORF">PENSUB_12563</name>
</gene>
<comment type="subcellular location">
    <subcellularLocation>
        <location evidence="1">Nucleus</location>
    </subcellularLocation>
</comment>
<keyword evidence="3" id="KW-0238">DNA-binding</keyword>
<dbReference type="GO" id="GO:0000976">
    <property type="term" value="F:transcription cis-regulatory region binding"/>
    <property type="evidence" value="ECO:0007669"/>
    <property type="project" value="TreeGrafter"/>
</dbReference>
<dbReference type="InterPro" id="IPR036864">
    <property type="entry name" value="Zn2-C6_fun-type_DNA-bd_sf"/>
</dbReference>
<accession>A0A1Q5SY38</accession>
<evidence type="ECO:0000313" key="8">
    <source>
        <dbReference type="EMBL" id="OKO92893.1"/>
    </source>
</evidence>
<evidence type="ECO:0000256" key="1">
    <source>
        <dbReference type="ARBA" id="ARBA00004123"/>
    </source>
</evidence>
<sequence length="691" mass="78342">MPVKRGAPRRSCDLCHQQKRKCDRSSRIDQGGAGCSRCITQKRECHSEAFEQTDVPKRQRVMARSPSRESSVWENGINPVGSTSQDSLLDLPPSSSRSTSIVEPHELSRLRSDPTHFSSPSTMEVTAASSEPGLHQVLQSPPRLSFSGAAFLRSIFVVDEQAASFRSPSVTSTFPDSQISHSPDSSTLPSLQSAPVSPKLPQPDIASNDFRLAHSHVLQFLVDRLVHSREKFDQDIFVKCHLTVKDLAESLRAYFDIPGIFHPFIPEDAFWEDLRAGICSPTLLAAIASRGIPFTNAKDKWEKQKLLVVMCMDEIMEVGVSRDGSERLRLDDLEAMALMMDLKYKSPHLFLGYKHEWRRLFAYDSLVKETLKGPNREPMASDPSGLLARADERYMLLYFHVYTLDSFQCLSRKTTSVIPDDELSMIEDTSCRGGGGYLDAMLGLAIIARRILRTLCNPAAPEAGIDYRDVICLYELLHEWRKRTFPSERRTPKDRADELTLEERSYWKSTPVSTSRQIDLYHTILWALEIDCYMQIDDCVSRYGWQDNGSIRTEAVTHRIEYESLQAMFEAVDLAELIRRPWPADQDAGRRPLVDLAPSILRNICADVCDWVCLRGKRHWELLDSQTVENANLSQANSGQLSEQETQRLRVLHYAGIAKLLRDTVAAASAHRDTKKMVQDLDYHLIRLQEN</sequence>
<evidence type="ECO:0000256" key="3">
    <source>
        <dbReference type="ARBA" id="ARBA00023125"/>
    </source>
</evidence>
<proteinExistence type="predicted"/>
<dbReference type="AlphaFoldDB" id="A0A1Q5SY38"/>
<dbReference type="Gene3D" id="4.10.240.10">
    <property type="entry name" value="Zn(2)-C6 fungal-type DNA-binding domain"/>
    <property type="match status" value="1"/>
</dbReference>
<dbReference type="SUPFAM" id="SSF57701">
    <property type="entry name" value="Zn2/Cys6 DNA-binding domain"/>
    <property type="match status" value="1"/>
</dbReference>
<reference evidence="8 9" key="1">
    <citation type="submission" date="2016-10" db="EMBL/GenBank/DDBJ databases">
        <title>Genome sequence of the ascomycete fungus Penicillium subrubescens.</title>
        <authorList>
            <person name="De Vries R.P."/>
            <person name="Peng M."/>
            <person name="Dilokpimol A."/>
            <person name="Hilden K."/>
            <person name="Makela M.R."/>
            <person name="Grigoriev I."/>
            <person name="Riley R."/>
            <person name="Granchi Z."/>
        </authorList>
    </citation>
    <scope>NUCLEOTIDE SEQUENCE [LARGE SCALE GENOMIC DNA]</scope>
    <source>
        <strain evidence="8 9">CBS 132785</strain>
    </source>
</reference>
<evidence type="ECO:0000256" key="2">
    <source>
        <dbReference type="ARBA" id="ARBA00023015"/>
    </source>
</evidence>
<comment type="caution">
    <text evidence="8">The sequence shown here is derived from an EMBL/GenBank/DDBJ whole genome shotgun (WGS) entry which is preliminary data.</text>
</comment>
<dbReference type="Proteomes" id="UP000186955">
    <property type="component" value="Unassembled WGS sequence"/>
</dbReference>
<dbReference type="EMBL" id="MNBE01000737">
    <property type="protein sequence ID" value="OKO92893.1"/>
    <property type="molecule type" value="Genomic_DNA"/>
</dbReference>
<dbReference type="InterPro" id="IPR001138">
    <property type="entry name" value="Zn2Cys6_DnaBD"/>
</dbReference>
<feature type="region of interest" description="Disordered" evidence="6">
    <location>
        <begin position="168"/>
        <end position="199"/>
    </location>
</feature>
<dbReference type="PROSITE" id="PS50048">
    <property type="entry name" value="ZN2_CY6_FUNGAL_2"/>
    <property type="match status" value="1"/>
</dbReference>
<evidence type="ECO:0000313" key="9">
    <source>
        <dbReference type="Proteomes" id="UP000186955"/>
    </source>
</evidence>
<feature type="compositionally biased region" description="Low complexity" evidence="6">
    <location>
        <begin position="82"/>
        <end position="100"/>
    </location>
</feature>
<evidence type="ECO:0000256" key="5">
    <source>
        <dbReference type="ARBA" id="ARBA00023242"/>
    </source>
</evidence>
<evidence type="ECO:0000259" key="7">
    <source>
        <dbReference type="PROSITE" id="PS50048"/>
    </source>
</evidence>
<keyword evidence="4" id="KW-0804">Transcription</keyword>
<evidence type="ECO:0000256" key="6">
    <source>
        <dbReference type="SAM" id="MobiDB-lite"/>
    </source>
</evidence>
<dbReference type="PANTHER" id="PTHR31845">
    <property type="entry name" value="FINGER DOMAIN PROTEIN, PUTATIVE-RELATED"/>
    <property type="match status" value="1"/>
</dbReference>
<feature type="compositionally biased region" description="Polar residues" evidence="6">
    <location>
        <begin position="168"/>
        <end position="195"/>
    </location>
</feature>
<dbReference type="GO" id="GO:0000981">
    <property type="term" value="F:DNA-binding transcription factor activity, RNA polymerase II-specific"/>
    <property type="evidence" value="ECO:0007669"/>
    <property type="project" value="InterPro"/>
</dbReference>
<organism evidence="8 9">
    <name type="scientific">Penicillium subrubescens</name>
    <dbReference type="NCBI Taxonomy" id="1316194"/>
    <lineage>
        <taxon>Eukaryota</taxon>
        <taxon>Fungi</taxon>
        <taxon>Dikarya</taxon>
        <taxon>Ascomycota</taxon>
        <taxon>Pezizomycotina</taxon>
        <taxon>Eurotiomycetes</taxon>
        <taxon>Eurotiomycetidae</taxon>
        <taxon>Eurotiales</taxon>
        <taxon>Aspergillaceae</taxon>
        <taxon>Penicillium</taxon>
    </lineage>
</organism>
<dbReference type="PANTHER" id="PTHR31845:SF17">
    <property type="entry name" value="ZN(II)2CYS6 TRANSCRIPTION FACTOR (EUROFUNG)"/>
    <property type="match status" value="1"/>
</dbReference>
<feature type="region of interest" description="Disordered" evidence="6">
    <location>
        <begin position="56"/>
        <end position="121"/>
    </location>
</feature>